<dbReference type="AlphaFoldDB" id="A0A093ERQ7"/>
<feature type="non-terminal residue" evidence="1">
    <location>
        <position position="1"/>
    </location>
</feature>
<feature type="non-terminal residue" evidence="1">
    <location>
        <position position="82"/>
    </location>
</feature>
<organism evidence="1 2">
    <name type="scientific">Pterocles gutturalis</name>
    <name type="common">yellow-throated sandgrouse</name>
    <dbReference type="NCBI Taxonomy" id="240206"/>
    <lineage>
        <taxon>Eukaryota</taxon>
        <taxon>Metazoa</taxon>
        <taxon>Chordata</taxon>
        <taxon>Craniata</taxon>
        <taxon>Vertebrata</taxon>
        <taxon>Euteleostomi</taxon>
        <taxon>Archelosauria</taxon>
        <taxon>Archosauria</taxon>
        <taxon>Dinosauria</taxon>
        <taxon>Saurischia</taxon>
        <taxon>Theropoda</taxon>
        <taxon>Coelurosauria</taxon>
        <taxon>Aves</taxon>
        <taxon>Neognathae</taxon>
        <taxon>Neoaves</taxon>
        <taxon>Columbimorphae</taxon>
        <taxon>Pterocliformes</taxon>
        <taxon>Pteroclidae</taxon>
        <taxon>Pterocles</taxon>
    </lineage>
</organism>
<dbReference type="Gene3D" id="3.50.50.60">
    <property type="entry name" value="FAD/NAD(P)-binding domain"/>
    <property type="match status" value="1"/>
</dbReference>
<reference evidence="1 2" key="1">
    <citation type="submission" date="2014-04" db="EMBL/GenBank/DDBJ databases">
        <title>Genome evolution of avian class.</title>
        <authorList>
            <person name="Zhang G."/>
            <person name="Li C."/>
        </authorList>
    </citation>
    <scope>NUCLEOTIDE SEQUENCE [LARGE SCALE GENOMIC DNA]</scope>
    <source>
        <strain evidence="1">BGI_N339</strain>
    </source>
</reference>
<evidence type="ECO:0000313" key="1">
    <source>
        <dbReference type="EMBL" id="KFV17201.1"/>
    </source>
</evidence>
<protein>
    <submittedName>
        <fullName evidence="1">Protein-methionine sulfoxide oxidase MICAL1</fullName>
    </submittedName>
</protein>
<proteinExistence type="predicted"/>
<accession>A0A093ERQ7</accession>
<evidence type="ECO:0000313" key="2">
    <source>
        <dbReference type="Proteomes" id="UP000053149"/>
    </source>
</evidence>
<dbReference type="Proteomes" id="UP000053149">
    <property type="component" value="Unassembled WGS sequence"/>
</dbReference>
<name>A0A093ERQ7_9AVES</name>
<keyword evidence="2" id="KW-1185">Reference proteome</keyword>
<sequence length="82" mass="8965">SGPAEEPGNPAHGIFERFLRAGECREVLGSFGELCQRLGLHGHGLQLYHGLKAALNYWSAKALWSKLDKKAGHKDYDQGTAC</sequence>
<dbReference type="InterPro" id="IPR036188">
    <property type="entry name" value="FAD/NAD-bd_sf"/>
</dbReference>
<dbReference type="EMBL" id="KL249812">
    <property type="protein sequence ID" value="KFV17201.1"/>
    <property type="molecule type" value="Genomic_DNA"/>
</dbReference>
<gene>
    <name evidence="1" type="ORF">N339_03321</name>
</gene>